<dbReference type="eggNOG" id="COG0583">
    <property type="taxonomic scope" value="Bacteria"/>
</dbReference>
<evidence type="ECO:0000256" key="3">
    <source>
        <dbReference type="ARBA" id="ARBA00023125"/>
    </source>
</evidence>
<dbReference type="GO" id="GO:0043565">
    <property type="term" value="F:sequence-specific DNA binding"/>
    <property type="evidence" value="ECO:0007669"/>
    <property type="project" value="TreeGrafter"/>
</dbReference>
<dbReference type="STRING" id="266264.Rmet_1388"/>
<dbReference type="PANTHER" id="PTHR30537">
    <property type="entry name" value="HTH-TYPE TRANSCRIPTIONAL REGULATOR"/>
    <property type="match status" value="1"/>
</dbReference>
<feature type="domain" description="HTH lysR-type" evidence="5">
    <location>
        <begin position="47"/>
        <end position="102"/>
    </location>
</feature>
<dbReference type="CDD" id="cd08422">
    <property type="entry name" value="PBP2_CrgA_like"/>
    <property type="match status" value="1"/>
</dbReference>
<dbReference type="HOGENOM" id="CLU_039613_16_2_4"/>
<dbReference type="FunFam" id="1.10.10.10:FF:000001">
    <property type="entry name" value="LysR family transcriptional regulator"/>
    <property type="match status" value="1"/>
</dbReference>
<keyword evidence="2" id="KW-0805">Transcription regulation</keyword>
<dbReference type="Proteomes" id="UP000002429">
    <property type="component" value="Chromosome"/>
</dbReference>
<keyword evidence="3" id="KW-0238">DNA-binding</keyword>
<dbReference type="EMBL" id="CP000352">
    <property type="protein sequence ID" value="ABF08271.1"/>
    <property type="molecule type" value="Genomic_DNA"/>
</dbReference>
<dbReference type="InterPro" id="IPR036390">
    <property type="entry name" value="WH_DNA-bd_sf"/>
</dbReference>
<keyword evidence="4" id="KW-0804">Transcription</keyword>
<dbReference type="PANTHER" id="PTHR30537:SF5">
    <property type="entry name" value="HTH-TYPE TRANSCRIPTIONAL ACTIVATOR TTDR-RELATED"/>
    <property type="match status" value="1"/>
</dbReference>
<gene>
    <name evidence="6" type="primary">lysR</name>
    <name evidence="6" type="ordered locus">Rmet_1388</name>
</gene>
<dbReference type="SUPFAM" id="SSF46785">
    <property type="entry name" value="Winged helix' DNA-binding domain"/>
    <property type="match status" value="1"/>
</dbReference>
<proteinExistence type="inferred from homology"/>
<dbReference type="PROSITE" id="PS50931">
    <property type="entry name" value="HTH_LYSR"/>
    <property type="match status" value="1"/>
</dbReference>
<dbReference type="InterPro" id="IPR036388">
    <property type="entry name" value="WH-like_DNA-bd_sf"/>
</dbReference>
<reference evidence="7" key="1">
    <citation type="journal article" date="2010" name="PLoS ONE">
        <title>The complete genome sequence of Cupriavidus metallidurans strain CH34, a master survivalist in harsh and anthropogenic environments.</title>
        <authorList>
            <person name="Janssen P.J."/>
            <person name="Van Houdt R."/>
            <person name="Moors H."/>
            <person name="Monsieurs P."/>
            <person name="Morin N."/>
            <person name="Michaux A."/>
            <person name="Benotmane M.A."/>
            <person name="Leys N."/>
            <person name="Vallaeys T."/>
            <person name="Lapidus A."/>
            <person name="Monchy S."/>
            <person name="Medigue C."/>
            <person name="Taghavi S."/>
            <person name="McCorkle S."/>
            <person name="Dunn J."/>
            <person name="van der Lelie D."/>
            <person name="Mergeay M."/>
        </authorList>
    </citation>
    <scope>NUCLEOTIDE SEQUENCE [LARGE SCALE GENOMIC DNA]</scope>
    <source>
        <strain evidence="7">ATCC 43123 / DSM 2839 / NBRC 102507 / CH34</strain>
    </source>
</reference>
<dbReference type="InterPro" id="IPR058163">
    <property type="entry name" value="LysR-type_TF_proteobact-type"/>
</dbReference>
<evidence type="ECO:0000259" key="5">
    <source>
        <dbReference type="PROSITE" id="PS50931"/>
    </source>
</evidence>
<comment type="similarity">
    <text evidence="1">Belongs to the LysR transcriptional regulatory family.</text>
</comment>
<dbReference type="GO" id="GO:0003700">
    <property type="term" value="F:DNA-binding transcription factor activity"/>
    <property type="evidence" value="ECO:0007669"/>
    <property type="project" value="InterPro"/>
</dbReference>
<dbReference type="SUPFAM" id="SSF53850">
    <property type="entry name" value="Periplasmic binding protein-like II"/>
    <property type="match status" value="1"/>
</dbReference>
<dbReference type="FunFam" id="3.40.190.290:FF:000001">
    <property type="entry name" value="Transcriptional regulator, LysR family"/>
    <property type="match status" value="1"/>
</dbReference>
<protein>
    <submittedName>
        <fullName evidence="6">Transcriptional regulator, LysR-family</fullName>
    </submittedName>
</protein>
<evidence type="ECO:0000256" key="2">
    <source>
        <dbReference type="ARBA" id="ARBA00023015"/>
    </source>
</evidence>
<dbReference type="Gene3D" id="1.10.10.10">
    <property type="entry name" value="Winged helix-like DNA-binding domain superfamily/Winged helix DNA-binding domain"/>
    <property type="match status" value="1"/>
</dbReference>
<dbReference type="Pfam" id="PF03466">
    <property type="entry name" value="LysR_substrate"/>
    <property type="match status" value="1"/>
</dbReference>
<evidence type="ECO:0000313" key="6">
    <source>
        <dbReference type="EMBL" id="ABF08271.1"/>
    </source>
</evidence>
<dbReference type="InterPro" id="IPR000847">
    <property type="entry name" value="LysR_HTH_N"/>
</dbReference>
<organism evidence="6 7">
    <name type="scientific">Cupriavidus metallidurans (strain ATCC 43123 / DSM 2839 / NBRC 102507 / CH34)</name>
    <name type="common">Ralstonia metallidurans</name>
    <dbReference type="NCBI Taxonomy" id="266264"/>
    <lineage>
        <taxon>Bacteria</taxon>
        <taxon>Pseudomonadati</taxon>
        <taxon>Pseudomonadota</taxon>
        <taxon>Betaproteobacteria</taxon>
        <taxon>Burkholderiales</taxon>
        <taxon>Burkholderiaceae</taxon>
        <taxon>Cupriavidus</taxon>
    </lineage>
</organism>
<dbReference type="GO" id="GO:0006351">
    <property type="term" value="P:DNA-templated transcription"/>
    <property type="evidence" value="ECO:0007669"/>
    <property type="project" value="TreeGrafter"/>
</dbReference>
<evidence type="ECO:0000256" key="4">
    <source>
        <dbReference type="ARBA" id="ARBA00023163"/>
    </source>
</evidence>
<evidence type="ECO:0000256" key="1">
    <source>
        <dbReference type="ARBA" id="ARBA00009437"/>
    </source>
</evidence>
<sequence>MNASNCSETLQCGKAKAGHLIFYFCTTNLAQLDLDLCINRRTSVAQFKQLETFVSVASRGSLSAAAAAEGVAPAIIGRRIDALEERLGVKLLVRTTRKITLTFEGSAFLEDCQRILNDLHNAEASVSAGGVKASGHLRITAPAGFGRKHVAPLVPLFIESHPDVTLTLDLSDRVVDLVNEGFDCAIRLGDLPDSSLVSIRLAENRRVVVASPEYLARAGTPTQPEELARHNCLAFGASANVQRGWVFQQDGRATTVKVGGNMECTDGAVLHEWCLGGYGLAWRSWWEVGQEIASGRLVTVLDEFQAPPIGIHAVFPQRKHLPLRVRLFIDHLKNTYGNPAYWRRAEMAQPSTNAGVDITAPA</sequence>
<dbReference type="InterPro" id="IPR005119">
    <property type="entry name" value="LysR_subst-bd"/>
</dbReference>
<dbReference type="Pfam" id="PF00126">
    <property type="entry name" value="HTH_1"/>
    <property type="match status" value="1"/>
</dbReference>
<dbReference type="AlphaFoldDB" id="Q1LNK5"/>
<dbReference type="Gene3D" id="3.40.190.290">
    <property type="match status" value="1"/>
</dbReference>
<evidence type="ECO:0000313" key="7">
    <source>
        <dbReference type="Proteomes" id="UP000002429"/>
    </source>
</evidence>
<name>Q1LNK5_CUPMC</name>
<dbReference type="KEGG" id="rme:Rmet_1388"/>
<accession>Q1LNK5</accession>
<keyword evidence="7" id="KW-1185">Reference proteome</keyword>